<keyword evidence="1 4" id="KW-0808">Transferase</keyword>
<dbReference type="PANTHER" id="PTHR43861">
    <property type="entry name" value="TRANS-ACONITATE 2-METHYLTRANSFERASE-RELATED"/>
    <property type="match status" value="1"/>
</dbReference>
<name>A0A245ZLD3_9SPHN</name>
<comment type="caution">
    <text evidence="4">The sequence shown here is derived from an EMBL/GenBank/DDBJ whole genome shotgun (WGS) entry which is preliminary data.</text>
</comment>
<evidence type="ECO:0000313" key="5">
    <source>
        <dbReference type="Proteomes" id="UP000197783"/>
    </source>
</evidence>
<dbReference type="InterPro" id="IPR029063">
    <property type="entry name" value="SAM-dependent_MTases_sf"/>
</dbReference>
<feature type="domain" description="Methyltransferase" evidence="3">
    <location>
        <begin position="107"/>
        <end position="203"/>
    </location>
</feature>
<sequence>MGRRSLDFCGGRQRRARWHSGGGGAALIGRGSTGRVVAAALLLLVAACEGGDPLLNNEPKEPGPFPAADRPVAHIVSSRWSNEEARDRLNEAAAVMERAAITPGMTVADIGAGEGYYTMRLAQKVGEDGRVLAQDVIPAVRDALAERVARGRLDNVSVKLGATADPKLPEASFDRIFMVHMYHEIEQPYEFLWRMRPALRPDGLVVVVDADRTTANHGTPPGLLRCEFAAVGYQLVTMAPMPSAGGYFATFRAAGERPDPAKIRPCRVNQSQEPARPKADNGVARQHEMVDQPNP</sequence>
<dbReference type="AlphaFoldDB" id="A0A245ZLD3"/>
<dbReference type="InterPro" id="IPR041698">
    <property type="entry name" value="Methyltransf_25"/>
</dbReference>
<keyword evidence="4" id="KW-0489">Methyltransferase</keyword>
<dbReference type="RefSeq" id="WP_088333286.1">
    <property type="nucleotide sequence ID" value="NZ_NBBJ01000002.1"/>
</dbReference>
<gene>
    <name evidence="4" type="primary">pcm_1</name>
    <name evidence="4" type="ORF">SPMU_15370</name>
</gene>
<dbReference type="Proteomes" id="UP000197783">
    <property type="component" value="Unassembled WGS sequence"/>
</dbReference>
<feature type="compositionally biased region" description="Basic and acidic residues" evidence="2">
    <location>
        <begin position="275"/>
        <end position="295"/>
    </location>
</feature>
<reference evidence="4 5" key="1">
    <citation type="submission" date="2017-03" db="EMBL/GenBank/DDBJ databases">
        <title>Genome sequence of Sphingomonas mucosissima DSM 17494.</title>
        <authorList>
            <person name="Poehlein A."/>
            <person name="Wuebbeler J.H."/>
            <person name="Steinbuechel A."/>
            <person name="Daniel R."/>
        </authorList>
    </citation>
    <scope>NUCLEOTIDE SEQUENCE [LARGE SCALE GENOMIC DNA]</scope>
    <source>
        <strain evidence="4 5">DSM 17494</strain>
    </source>
</reference>
<dbReference type="Pfam" id="PF13649">
    <property type="entry name" value="Methyltransf_25"/>
    <property type="match status" value="1"/>
</dbReference>
<feature type="region of interest" description="Disordered" evidence="2">
    <location>
        <begin position="259"/>
        <end position="295"/>
    </location>
</feature>
<dbReference type="GO" id="GO:0004719">
    <property type="term" value="F:protein-L-isoaspartate (D-aspartate) O-methyltransferase activity"/>
    <property type="evidence" value="ECO:0007669"/>
    <property type="project" value="UniProtKB-EC"/>
</dbReference>
<evidence type="ECO:0000313" key="4">
    <source>
        <dbReference type="EMBL" id="OWK30550.1"/>
    </source>
</evidence>
<dbReference type="OrthoDB" id="9784101at2"/>
<proteinExistence type="predicted"/>
<evidence type="ECO:0000256" key="1">
    <source>
        <dbReference type="ARBA" id="ARBA00022679"/>
    </source>
</evidence>
<evidence type="ECO:0000259" key="3">
    <source>
        <dbReference type="Pfam" id="PF13649"/>
    </source>
</evidence>
<dbReference type="EC" id="2.1.1.77" evidence="4"/>
<organism evidence="4 5">
    <name type="scientific">Sphingomonas mucosissima</name>
    <dbReference type="NCBI Taxonomy" id="370959"/>
    <lineage>
        <taxon>Bacteria</taxon>
        <taxon>Pseudomonadati</taxon>
        <taxon>Pseudomonadota</taxon>
        <taxon>Alphaproteobacteria</taxon>
        <taxon>Sphingomonadales</taxon>
        <taxon>Sphingomonadaceae</taxon>
        <taxon>Sphingomonas</taxon>
    </lineage>
</organism>
<protein>
    <submittedName>
        <fullName evidence="4">Protein-L-isoaspartate O-methyltransferase</fullName>
        <ecNumber evidence="4">2.1.1.77</ecNumber>
    </submittedName>
</protein>
<dbReference type="Gene3D" id="3.40.50.150">
    <property type="entry name" value="Vaccinia Virus protein VP39"/>
    <property type="match status" value="1"/>
</dbReference>
<dbReference type="SUPFAM" id="SSF53335">
    <property type="entry name" value="S-adenosyl-L-methionine-dependent methyltransferases"/>
    <property type="match status" value="1"/>
</dbReference>
<keyword evidence="5" id="KW-1185">Reference proteome</keyword>
<accession>A0A245ZLD3</accession>
<evidence type="ECO:0000256" key="2">
    <source>
        <dbReference type="SAM" id="MobiDB-lite"/>
    </source>
</evidence>
<dbReference type="CDD" id="cd02440">
    <property type="entry name" value="AdoMet_MTases"/>
    <property type="match status" value="1"/>
</dbReference>
<dbReference type="GO" id="GO:0032259">
    <property type="term" value="P:methylation"/>
    <property type="evidence" value="ECO:0007669"/>
    <property type="project" value="UniProtKB-KW"/>
</dbReference>
<dbReference type="EMBL" id="NBBJ01000002">
    <property type="protein sequence ID" value="OWK30550.1"/>
    <property type="molecule type" value="Genomic_DNA"/>
</dbReference>